<feature type="compositionally biased region" description="Acidic residues" evidence="1">
    <location>
        <begin position="297"/>
        <end position="307"/>
    </location>
</feature>
<keyword evidence="5" id="KW-1185">Reference proteome</keyword>
<evidence type="ECO:0000256" key="2">
    <source>
        <dbReference type="SAM" id="Phobius"/>
    </source>
</evidence>
<dbReference type="Proteomes" id="UP000799440">
    <property type="component" value="Unassembled WGS sequence"/>
</dbReference>
<feature type="compositionally biased region" description="Low complexity" evidence="1">
    <location>
        <begin position="197"/>
        <end position="218"/>
    </location>
</feature>
<dbReference type="OrthoDB" id="5231984at2759"/>
<feature type="region of interest" description="Disordered" evidence="1">
    <location>
        <begin position="195"/>
        <end position="269"/>
    </location>
</feature>
<keyword evidence="2" id="KW-0812">Transmembrane</keyword>
<feature type="transmembrane region" description="Helical" evidence="2">
    <location>
        <begin position="362"/>
        <end position="379"/>
    </location>
</feature>
<proteinExistence type="predicted"/>
<organism evidence="4 5">
    <name type="scientific">Sporormia fimetaria CBS 119925</name>
    <dbReference type="NCBI Taxonomy" id="1340428"/>
    <lineage>
        <taxon>Eukaryota</taxon>
        <taxon>Fungi</taxon>
        <taxon>Dikarya</taxon>
        <taxon>Ascomycota</taxon>
        <taxon>Pezizomycotina</taxon>
        <taxon>Dothideomycetes</taxon>
        <taxon>Pleosporomycetidae</taxon>
        <taxon>Pleosporales</taxon>
        <taxon>Sporormiaceae</taxon>
        <taxon>Sporormia</taxon>
    </lineage>
</organism>
<keyword evidence="3" id="KW-0732">Signal</keyword>
<feature type="compositionally biased region" description="Pro residues" evidence="1">
    <location>
        <begin position="250"/>
        <end position="260"/>
    </location>
</feature>
<protein>
    <submittedName>
        <fullName evidence="4">Uncharacterized protein</fullName>
    </submittedName>
</protein>
<feature type="signal peptide" evidence="3">
    <location>
        <begin position="1"/>
        <end position="21"/>
    </location>
</feature>
<dbReference type="EMBL" id="MU006567">
    <property type="protein sequence ID" value="KAF2748954.1"/>
    <property type="molecule type" value="Genomic_DNA"/>
</dbReference>
<evidence type="ECO:0000313" key="4">
    <source>
        <dbReference type="EMBL" id="KAF2748954.1"/>
    </source>
</evidence>
<accession>A0A6A6VGX1</accession>
<reference evidence="4" key="1">
    <citation type="journal article" date="2020" name="Stud. Mycol.">
        <title>101 Dothideomycetes genomes: a test case for predicting lifestyles and emergence of pathogens.</title>
        <authorList>
            <person name="Haridas S."/>
            <person name="Albert R."/>
            <person name="Binder M."/>
            <person name="Bloem J."/>
            <person name="Labutti K."/>
            <person name="Salamov A."/>
            <person name="Andreopoulos B."/>
            <person name="Baker S."/>
            <person name="Barry K."/>
            <person name="Bills G."/>
            <person name="Bluhm B."/>
            <person name="Cannon C."/>
            <person name="Castanera R."/>
            <person name="Culley D."/>
            <person name="Daum C."/>
            <person name="Ezra D."/>
            <person name="Gonzalez J."/>
            <person name="Henrissat B."/>
            <person name="Kuo A."/>
            <person name="Liang C."/>
            <person name="Lipzen A."/>
            <person name="Lutzoni F."/>
            <person name="Magnuson J."/>
            <person name="Mondo S."/>
            <person name="Nolan M."/>
            <person name="Ohm R."/>
            <person name="Pangilinan J."/>
            <person name="Park H.-J."/>
            <person name="Ramirez L."/>
            <person name="Alfaro M."/>
            <person name="Sun H."/>
            <person name="Tritt A."/>
            <person name="Yoshinaga Y."/>
            <person name="Zwiers L.-H."/>
            <person name="Turgeon B."/>
            <person name="Goodwin S."/>
            <person name="Spatafora J."/>
            <person name="Crous P."/>
            <person name="Grigoriev I."/>
        </authorList>
    </citation>
    <scope>NUCLEOTIDE SEQUENCE</scope>
    <source>
        <strain evidence="4">CBS 119925</strain>
    </source>
</reference>
<dbReference type="InterPro" id="IPR036610">
    <property type="entry name" value="PEBP-like_sf"/>
</dbReference>
<feature type="compositionally biased region" description="Low complexity" evidence="1">
    <location>
        <begin position="238"/>
        <end position="249"/>
    </location>
</feature>
<keyword evidence="2" id="KW-1133">Transmembrane helix</keyword>
<dbReference type="AlphaFoldDB" id="A0A6A6VGX1"/>
<gene>
    <name evidence="4" type="ORF">M011DRAFT_319964</name>
</gene>
<evidence type="ECO:0000256" key="3">
    <source>
        <dbReference type="SAM" id="SignalP"/>
    </source>
</evidence>
<dbReference type="Gene3D" id="3.90.280.10">
    <property type="entry name" value="PEBP-like"/>
    <property type="match status" value="1"/>
</dbReference>
<name>A0A6A6VGX1_9PLEO</name>
<sequence>MLSSPLRSAVLTTAFSSLTFAAQTSKIIPQELAVGLASSSVELQVSYFGQAENGFLDGTTFEEDAVFGLPKFALGDSSGISSQKRYTILLLDTTCSQQRLHYARANFKYNFQIVSIESLSIPALPYQRPGAFGETGDERKYSFLMFSQPQGREIEDLKIPGDGEAFDIGTFKSQNGLKDASGGVGMVVKLGGETTCGEGAPVAPGPGREPARPQQPQQPEEEEEEVVNVAPLPRPEESAAPPAATSNTPPQAPAPSPRPTPATSVRIDDPLSDVSLVIVDQTTERGPASPIRSLILDPEDQPPEDDVTQTSSGAVLATPPPSTTLVTSFGPDVEESEPTGSETTTGAPLEATTSGVGSSKDWGVGYLVMISVVLFAGLLV</sequence>
<keyword evidence="2" id="KW-0472">Membrane</keyword>
<feature type="chain" id="PRO_5025465709" evidence="3">
    <location>
        <begin position="22"/>
        <end position="380"/>
    </location>
</feature>
<evidence type="ECO:0000256" key="1">
    <source>
        <dbReference type="SAM" id="MobiDB-lite"/>
    </source>
</evidence>
<evidence type="ECO:0000313" key="5">
    <source>
        <dbReference type="Proteomes" id="UP000799440"/>
    </source>
</evidence>
<feature type="region of interest" description="Disordered" evidence="1">
    <location>
        <begin position="282"/>
        <end position="356"/>
    </location>
</feature>